<feature type="region of interest" description="Disordered" evidence="3">
    <location>
        <begin position="162"/>
        <end position="185"/>
    </location>
</feature>
<dbReference type="Proteomes" id="UP000469558">
    <property type="component" value="Unassembled WGS sequence"/>
</dbReference>
<keyword evidence="6" id="KW-1185">Reference proteome</keyword>
<proteinExistence type="inferred from homology"/>
<dbReference type="PANTHER" id="PTHR45348">
    <property type="entry name" value="HYPOTHETICAL OXIDOREDUCTASE (EUROFUNG)"/>
    <property type="match status" value="1"/>
</dbReference>
<name>A0A8T9BUD8_9HELO</name>
<dbReference type="InterPro" id="IPR047122">
    <property type="entry name" value="Trans-enoyl_RdTase-like"/>
</dbReference>
<feature type="non-terminal residue" evidence="5">
    <location>
        <position position="328"/>
    </location>
</feature>
<evidence type="ECO:0000313" key="5">
    <source>
        <dbReference type="EMBL" id="TVY51888.1"/>
    </source>
</evidence>
<sequence>TSIPEQVPTPPIPTTNKALIVASKGTYAITDLPFPALAHANEVIISNRAAGLNPIDYKSVDYNFCIPSYPWVTGREMAGVVHSIGSAVTNVKVGDHVWTSTYYRDARAGCFQHFVTVPAHTVLPLPPNTSFAEAATLGVAGLTAAMTAWHWLGIPMPPSSPPFSPLSTHQLPPPQPPTSEIEKKEGGDREEYLLIWGGSTITAQFLTQLTTLSSPKIKIIAITSTSTAPLAAALGAIPIPRDDLSIPQIVARTREIAGDNVTRAVDLVGPESAKACLEAMSRGRRGVFAPLAMMRDGEVVPGGVEVVTVEMKRFVLDVEGLDIEGGHR</sequence>
<dbReference type="InterPro" id="IPR020843">
    <property type="entry name" value="ER"/>
</dbReference>
<evidence type="ECO:0000313" key="6">
    <source>
        <dbReference type="Proteomes" id="UP000469558"/>
    </source>
</evidence>
<dbReference type="Gene3D" id="3.40.50.720">
    <property type="entry name" value="NAD(P)-binding Rossmann-like Domain"/>
    <property type="match status" value="1"/>
</dbReference>
<dbReference type="Pfam" id="PF08240">
    <property type="entry name" value="ADH_N"/>
    <property type="match status" value="1"/>
</dbReference>
<evidence type="ECO:0000256" key="3">
    <source>
        <dbReference type="SAM" id="MobiDB-lite"/>
    </source>
</evidence>
<comment type="caution">
    <text evidence="5">The sequence shown here is derived from an EMBL/GenBank/DDBJ whole genome shotgun (WGS) entry which is preliminary data.</text>
</comment>
<comment type="similarity">
    <text evidence="1">Belongs to the zinc-containing alcohol dehydrogenase family.</text>
</comment>
<evidence type="ECO:0000256" key="1">
    <source>
        <dbReference type="ARBA" id="ARBA00008072"/>
    </source>
</evidence>
<dbReference type="AlphaFoldDB" id="A0A8T9BUD8"/>
<dbReference type="InterPro" id="IPR011032">
    <property type="entry name" value="GroES-like_sf"/>
</dbReference>
<reference evidence="5 6" key="1">
    <citation type="submission" date="2018-05" db="EMBL/GenBank/DDBJ databases">
        <title>Genome sequencing and assembly of the regulated plant pathogen Lachnellula willkommii and related sister species for the development of diagnostic species identification markers.</title>
        <authorList>
            <person name="Giroux E."/>
            <person name="Bilodeau G."/>
        </authorList>
    </citation>
    <scope>NUCLEOTIDE SEQUENCE [LARGE SCALE GENOMIC DNA]</scope>
    <source>
        <strain evidence="5 6">CBS 268.59</strain>
    </source>
</reference>
<dbReference type="SUPFAM" id="SSF50129">
    <property type="entry name" value="GroES-like"/>
    <property type="match status" value="1"/>
</dbReference>
<dbReference type="Gene3D" id="3.90.180.10">
    <property type="entry name" value="Medium-chain alcohol dehydrogenases, catalytic domain"/>
    <property type="match status" value="1"/>
</dbReference>
<feature type="domain" description="Enoyl reductase (ER)" evidence="4">
    <location>
        <begin position="25"/>
        <end position="288"/>
    </location>
</feature>
<dbReference type="GO" id="GO:0016651">
    <property type="term" value="F:oxidoreductase activity, acting on NAD(P)H"/>
    <property type="evidence" value="ECO:0007669"/>
    <property type="project" value="InterPro"/>
</dbReference>
<organism evidence="5 6">
    <name type="scientific">Lachnellula suecica</name>
    <dbReference type="NCBI Taxonomy" id="602035"/>
    <lineage>
        <taxon>Eukaryota</taxon>
        <taxon>Fungi</taxon>
        <taxon>Dikarya</taxon>
        <taxon>Ascomycota</taxon>
        <taxon>Pezizomycotina</taxon>
        <taxon>Leotiomycetes</taxon>
        <taxon>Helotiales</taxon>
        <taxon>Lachnaceae</taxon>
        <taxon>Lachnellula</taxon>
    </lineage>
</organism>
<dbReference type="PANTHER" id="PTHR45348:SF2">
    <property type="entry name" value="ZINC-TYPE ALCOHOL DEHYDROGENASE-LIKE PROTEIN C2E1P3.01"/>
    <property type="match status" value="1"/>
</dbReference>
<keyword evidence="2" id="KW-0560">Oxidoreductase</keyword>
<accession>A0A8T9BUD8</accession>
<dbReference type="SUPFAM" id="SSF51735">
    <property type="entry name" value="NAD(P)-binding Rossmann-fold domains"/>
    <property type="match status" value="1"/>
</dbReference>
<gene>
    <name evidence="5" type="primary">lepG_1</name>
    <name evidence="5" type="ORF">LSUE1_G010233</name>
</gene>
<dbReference type="EMBL" id="QGMK01003689">
    <property type="protein sequence ID" value="TVY51888.1"/>
    <property type="molecule type" value="Genomic_DNA"/>
</dbReference>
<evidence type="ECO:0000259" key="4">
    <source>
        <dbReference type="SMART" id="SM00829"/>
    </source>
</evidence>
<dbReference type="SMART" id="SM00829">
    <property type="entry name" value="PKS_ER"/>
    <property type="match status" value="1"/>
</dbReference>
<feature type="non-terminal residue" evidence="5">
    <location>
        <position position="1"/>
    </location>
</feature>
<dbReference type="OrthoDB" id="10257049at2759"/>
<dbReference type="InterPro" id="IPR036291">
    <property type="entry name" value="NAD(P)-bd_dom_sf"/>
</dbReference>
<protein>
    <submittedName>
        <fullName evidence="5">Trans-enoyl reductase lepG</fullName>
    </submittedName>
</protein>
<evidence type="ECO:0000256" key="2">
    <source>
        <dbReference type="ARBA" id="ARBA00023002"/>
    </source>
</evidence>
<dbReference type="InterPro" id="IPR013154">
    <property type="entry name" value="ADH-like_N"/>
</dbReference>